<name>A0A919K526_9ACTN</name>
<evidence type="ECO:0000313" key="4">
    <source>
        <dbReference type="Proteomes" id="UP000636960"/>
    </source>
</evidence>
<dbReference type="Pfam" id="PF00990">
    <property type="entry name" value="GGDEF"/>
    <property type="match status" value="1"/>
</dbReference>
<feature type="transmembrane region" description="Helical" evidence="1">
    <location>
        <begin position="157"/>
        <end position="176"/>
    </location>
</feature>
<dbReference type="GO" id="GO:0005886">
    <property type="term" value="C:plasma membrane"/>
    <property type="evidence" value="ECO:0007669"/>
    <property type="project" value="TreeGrafter"/>
</dbReference>
<dbReference type="InterPro" id="IPR043128">
    <property type="entry name" value="Rev_trsase/Diguanyl_cyclase"/>
</dbReference>
<reference evidence="3" key="1">
    <citation type="submission" date="2021-01" db="EMBL/GenBank/DDBJ databases">
        <title>Whole genome shotgun sequence of Actinoplanes rishiriensis NBRC 108556.</title>
        <authorList>
            <person name="Komaki H."/>
            <person name="Tamura T."/>
        </authorList>
    </citation>
    <scope>NUCLEOTIDE SEQUENCE</scope>
    <source>
        <strain evidence="3">NBRC 108556</strain>
    </source>
</reference>
<feature type="transmembrane region" description="Helical" evidence="1">
    <location>
        <begin position="127"/>
        <end position="145"/>
    </location>
</feature>
<dbReference type="CDD" id="cd01949">
    <property type="entry name" value="GGDEF"/>
    <property type="match status" value="1"/>
</dbReference>
<dbReference type="InterPro" id="IPR000160">
    <property type="entry name" value="GGDEF_dom"/>
</dbReference>
<organism evidence="3 4">
    <name type="scientific">Paractinoplanes rishiriensis</name>
    <dbReference type="NCBI Taxonomy" id="1050105"/>
    <lineage>
        <taxon>Bacteria</taxon>
        <taxon>Bacillati</taxon>
        <taxon>Actinomycetota</taxon>
        <taxon>Actinomycetes</taxon>
        <taxon>Micromonosporales</taxon>
        <taxon>Micromonosporaceae</taxon>
        <taxon>Paractinoplanes</taxon>
    </lineage>
</organism>
<dbReference type="EMBL" id="BOMV01000066">
    <property type="protein sequence ID" value="GIE98899.1"/>
    <property type="molecule type" value="Genomic_DNA"/>
</dbReference>
<dbReference type="Gene3D" id="3.30.70.270">
    <property type="match status" value="1"/>
</dbReference>
<dbReference type="InterPro" id="IPR029787">
    <property type="entry name" value="Nucleotide_cyclase"/>
</dbReference>
<evidence type="ECO:0000256" key="1">
    <source>
        <dbReference type="SAM" id="Phobius"/>
    </source>
</evidence>
<dbReference type="SMART" id="SM00267">
    <property type="entry name" value="GGDEF"/>
    <property type="match status" value="1"/>
</dbReference>
<accession>A0A919K526</accession>
<feature type="transmembrane region" description="Helical" evidence="1">
    <location>
        <begin position="78"/>
        <end position="98"/>
    </location>
</feature>
<keyword evidence="1" id="KW-0812">Transmembrane</keyword>
<comment type="caution">
    <text evidence="3">The sequence shown here is derived from an EMBL/GenBank/DDBJ whole genome shotgun (WGS) entry which is preliminary data.</text>
</comment>
<dbReference type="SUPFAM" id="SSF55073">
    <property type="entry name" value="Nucleotide cyclase"/>
    <property type="match status" value="1"/>
</dbReference>
<dbReference type="PANTHER" id="PTHR45138:SF9">
    <property type="entry name" value="DIGUANYLATE CYCLASE DGCM-RELATED"/>
    <property type="match status" value="1"/>
</dbReference>
<dbReference type="GO" id="GO:0052621">
    <property type="term" value="F:diguanylate cyclase activity"/>
    <property type="evidence" value="ECO:0007669"/>
    <property type="project" value="TreeGrafter"/>
</dbReference>
<dbReference type="Proteomes" id="UP000636960">
    <property type="component" value="Unassembled WGS sequence"/>
</dbReference>
<gene>
    <name evidence="3" type="ORF">Ari01nite_63640</name>
</gene>
<feature type="domain" description="GGDEF" evidence="2">
    <location>
        <begin position="217"/>
        <end position="343"/>
    </location>
</feature>
<dbReference type="GO" id="GO:0043709">
    <property type="term" value="P:cell adhesion involved in single-species biofilm formation"/>
    <property type="evidence" value="ECO:0007669"/>
    <property type="project" value="TreeGrafter"/>
</dbReference>
<keyword evidence="1" id="KW-1133">Transmembrane helix</keyword>
<evidence type="ECO:0000259" key="2">
    <source>
        <dbReference type="PROSITE" id="PS50887"/>
    </source>
</evidence>
<dbReference type="RefSeq" id="WP_203785912.1">
    <property type="nucleotide sequence ID" value="NZ_BOMV01000066.1"/>
</dbReference>
<feature type="transmembrane region" description="Helical" evidence="1">
    <location>
        <begin position="12"/>
        <end position="34"/>
    </location>
</feature>
<evidence type="ECO:0000313" key="3">
    <source>
        <dbReference type="EMBL" id="GIE98899.1"/>
    </source>
</evidence>
<keyword evidence="4" id="KW-1185">Reference proteome</keyword>
<dbReference type="NCBIfam" id="TIGR00254">
    <property type="entry name" value="GGDEF"/>
    <property type="match status" value="1"/>
</dbReference>
<feature type="transmembrane region" description="Helical" evidence="1">
    <location>
        <begin position="104"/>
        <end position="120"/>
    </location>
</feature>
<dbReference type="PROSITE" id="PS50887">
    <property type="entry name" value="GGDEF"/>
    <property type="match status" value="1"/>
</dbReference>
<protein>
    <recommendedName>
        <fullName evidence="2">GGDEF domain-containing protein</fullName>
    </recommendedName>
</protein>
<dbReference type="AlphaFoldDB" id="A0A919K526"/>
<dbReference type="GO" id="GO:1902201">
    <property type="term" value="P:negative regulation of bacterial-type flagellum-dependent cell motility"/>
    <property type="evidence" value="ECO:0007669"/>
    <property type="project" value="TreeGrafter"/>
</dbReference>
<dbReference type="InterPro" id="IPR050469">
    <property type="entry name" value="Diguanylate_Cyclase"/>
</dbReference>
<dbReference type="PANTHER" id="PTHR45138">
    <property type="entry name" value="REGULATORY COMPONENTS OF SENSORY TRANSDUCTION SYSTEM"/>
    <property type="match status" value="1"/>
</dbReference>
<keyword evidence="1" id="KW-0472">Membrane</keyword>
<proteinExistence type="predicted"/>
<feature type="transmembrane region" description="Helical" evidence="1">
    <location>
        <begin position="46"/>
        <end position="66"/>
    </location>
</feature>
<sequence length="343" mass="36292">MTDPLLRRRRTIEFAALLIRGGGMVSTVLYLTGAMNGMDGPTPPELRMLCLVSVVLMVVANVFAGINYRRPTGPQYHTLSVAQVALDAVGVTGSVIWIQGFNGQTAWPTLMIPIVVAALRHRLPGALLVWAFTWGAFALGMHLIHNPAVRPGEVATAFVINLAIAALCGVQGTAFSRQLQELEQVRSALQHQATHDPLTGLPNRDCLEEYAREQDGRALGVLLIDLNGFKDVNDTLGHAAGDRLLQEVGRRLAGGLRDGDMAGRIGGDEFIVLLPGASADATSEVAGRLRTAIGKPVDLGGEPLRVGASIGVCTRADGDPADLAALAVIADAAMYREKAVSRG</sequence>